<feature type="compositionally biased region" description="Basic and acidic residues" evidence="5">
    <location>
        <begin position="83"/>
        <end position="92"/>
    </location>
</feature>
<keyword evidence="9" id="KW-1185">Reference proteome</keyword>
<dbReference type="PROSITE" id="PS50871">
    <property type="entry name" value="C1Q"/>
    <property type="match status" value="1"/>
</dbReference>
<keyword evidence="2" id="KW-0964">Secreted</keyword>
<dbReference type="InterPro" id="IPR008983">
    <property type="entry name" value="Tumour_necrosis_fac-like_dom"/>
</dbReference>
<keyword evidence="6" id="KW-0472">Membrane</keyword>
<evidence type="ECO:0000256" key="1">
    <source>
        <dbReference type="ARBA" id="ARBA00004498"/>
    </source>
</evidence>
<evidence type="ECO:0000256" key="3">
    <source>
        <dbReference type="ARBA" id="ARBA00022530"/>
    </source>
</evidence>
<dbReference type="InterPro" id="IPR008160">
    <property type="entry name" value="Collagen"/>
</dbReference>
<evidence type="ECO:0000313" key="8">
    <source>
        <dbReference type="EMBL" id="KAI7795836.1"/>
    </source>
</evidence>
<comment type="caution">
    <text evidence="8">The sequence shown here is derived from an EMBL/GenBank/DDBJ whole genome shotgun (WGS) entry which is preliminary data.</text>
</comment>
<evidence type="ECO:0000256" key="4">
    <source>
        <dbReference type="ARBA" id="ARBA00022729"/>
    </source>
</evidence>
<evidence type="ECO:0000256" key="5">
    <source>
        <dbReference type="SAM" id="MobiDB-lite"/>
    </source>
</evidence>
<dbReference type="SUPFAM" id="SSF49842">
    <property type="entry name" value="TNF-like"/>
    <property type="match status" value="1"/>
</dbReference>
<proteinExistence type="predicted"/>
<accession>A0A9W7TFK6</accession>
<dbReference type="Pfam" id="PF00386">
    <property type="entry name" value="C1q"/>
    <property type="match status" value="1"/>
</dbReference>
<comment type="subcellular location">
    <subcellularLocation>
        <location evidence="1">Secreted</location>
        <location evidence="1">Extracellular space</location>
        <location evidence="1">Extracellular matrix</location>
    </subcellularLocation>
</comment>
<dbReference type="Proteomes" id="UP001059041">
    <property type="component" value="Linkage Group LG19"/>
</dbReference>
<keyword evidence="3" id="KW-0272">Extracellular matrix</keyword>
<keyword evidence="4" id="KW-0732">Signal</keyword>
<evidence type="ECO:0000313" key="9">
    <source>
        <dbReference type="Proteomes" id="UP001059041"/>
    </source>
</evidence>
<evidence type="ECO:0000256" key="2">
    <source>
        <dbReference type="ARBA" id="ARBA00022525"/>
    </source>
</evidence>
<dbReference type="EMBL" id="JAFHDT010000019">
    <property type="protein sequence ID" value="KAI7795836.1"/>
    <property type="molecule type" value="Genomic_DNA"/>
</dbReference>
<keyword evidence="6" id="KW-1133">Transmembrane helix</keyword>
<feature type="domain" description="C1q" evidence="7">
    <location>
        <begin position="130"/>
        <end position="262"/>
    </location>
</feature>
<name>A0A9W7TFK6_TRIRA</name>
<dbReference type="Pfam" id="PF01391">
    <property type="entry name" value="Collagen"/>
    <property type="match status" value="1"/>
</dbReference>
<dbReference type="PANTHER" id="PTHR15427">
    <property type="entry name" value="EMILIN ELASTIN MICROFIBRIL INTERFACE-LOCATED PROTEIN ELASTIN MICROFIBRIL INTERFACER"/>
    <property type="match status" value="1"/>
</dbReference>
<dbReference type="InterPro" id="IPR001073">
    <property type="entry name" value="C1q_dom"/>
</dbReference>
<dbReference type="OrthoDB" id="8964326at2759"/>
<evidence type="ECO:0000256" key="6">
    <source>
        <dbReference type="SAM" id="Phobius"/>
    </source>
</evidence>
<sequence length="262" mass="27809">MNTQTVSAQCSQYAANMFDRHQISGISGIIVIVSLCFSLVSMGTCPDAGTPGLPGIPGLPGRDGRERINGDKGDPGIPLKPADATKKGEKGEPGVIGSPGKRGRPGEAGDIGPPGPPGEPGDQGESGDTTSLLQSVFSVSRLTRNPPEPHAVIRFSKNITLINSHFNNEGKFVCQISGYYYFVFHASSYDKNLCVFLMVDGSKLATFCDHHKSSKSQQAPSGGLAVYLRQNQNVWLQTNSYNGMFAGDMGDSVFSGFLIHAL</sequence>
<organism evidence="8 9">
    <name type="scientific">Triplophysa rosa</name>
    <name type="common">Cave loach</name>
    <dbReference type="NCBI Taxonomy" id="992332"/>
    <lineage>
        <taxon>Eukaryota</taxon>
        <taxon>Metazoa</taxon>
        <taxon>Chordata</taxon>
        <taxon>Craniata</taxon>
        <taxon>Vertebrata</taxon>
        <taxon>Euteleostomi</taxon>
        <taxon>Actinopterygii</taxon>
        <taxon>Neopterygii</taxon>
        <taxon>Teleostei</taxon>
        <taxon>Ostariophysi</taxon>
        <taxon>Cypriniformes</taxon>
        <taxon>Nemacheilidae</taxon>
        <taxon>Triplophysa</taxon>
    </lineage>
</organism>
<keyword evidence="6" id="KW-0812">Transmembrane</keyword>
<reference evidence="8" key="1">
    <citation type="submission" date="2021-02" db="EMBL/GenBank/DDBJ databases">
        <title>Comparative genomics reveals that relaxation of natural selection precedes convergent phenotypic evolution of cavefish.</title>
        <authorList>
            <person name="Peng Z."/>
        </authorList>
    </citation>
    <scope>NUCLEOTIDE SEQUENCE</scope>
    <source>
        <tissue evidence="8">Muscle</tissue>
    </source>
</reference>
<dbReference type="SMART" id="SM00110">
    <property type="entry name" value="C1Q"/>
    <property type="match status" value="1"/>
</dbReference>
<dbReference type="AlphaFoldDB" id="A0A9W7TFK6"/>
<dbReference type="PANTHER" id="PTHR15427:SF29">
    <property type="entry name" value="COMPLEMENT C1Q SUBCOMPONENT SUBUNIT C"/>
    <property type="match status" value="1"/>
</dbReference>
<dbReference type="Gene3D" id="2.60.120.40">
    <property type="match status" value="1"/>
</dbReference>
<evidence type="ECO:0000259" key="7">
    <source>
        <dbReference type="PROSITE" id="PS50871"/>
    </source>
</evidence>
<dbReference type="PRINTS" id="PR00007">
    <property type="entry name" value="COMPLEMNTC1Q"/>
</dbReference>
<protein>
    <submittedName>
        <fullName evidence="8">Complement C1q subcomponent subunit C</fullName>
    </submittedName>
</protein>
<gene>
    <name evidence="8" type="ORF">IRJ41_007622</name>
</gene>
<feature type="transmembrane region" description="Helical" evidence="6">
    <location>
        <begin position="23"/>
        <end position="43"/>
    </location>
</feature>
<feature type="region of interest" description="Disordered" evidence="5">
    <location>
        <begin position="47"/>
        <end position="129"/>
    </location>
</feature>
<feature type="compositionally biased region" description="Basic and acidic residues" evidence="5">
    <location>
        <begin position="62"/>
        <end position="74"/>
    </location>
</feature>
<dbReference type="InterPro" id="IPR050392">
    <property type="entry name" value="Collagen/C1q_domain"/>
</dbReference>